<organism evidence="13 14">
    <name type="scientific">Dimorphilus gyrociliatus</name>
    <dbReference type="NCBI Taxonomy" id="2664684"/>
    <lineage>
        <taxon>Eukaryota</taxon>
        <taxon>Metazoa</taxon>
        <taxon>Spiralia</taxon>
        <taxon>Lophotrochozoa</taxon>
        <taxon>Annelida</taxon>
        <taxon>Polychaeta</taxon>
        <taxon>Polychaeta incertae sedis</taxon>
        <taxon>Dinophilidae</taxon>
        <taxon>Dimorphilus</taxon>
    </lineage>
</organism>
<accession>A0A7I8W8K9</accession>
<dbReference type="PANTHER" id="PTHR10196">
    <property type="entry name" value="SUGAR KINASE"/>
    <property type="match status" value="1"/>
</dbReference>
<evidence type="ECO:0000259" key="12">
    <source>
        <dbReference type="Pfam" id="PF02782"/>
    </source>
</evidence>
<sequence>MEILQSVETCMKSACDNFEKLGYDKDDIKAIGLTNQRETTIVWNKVTGEPLFNAVVWLDARTAETVDKILKKTPGQNKDYIRSKCGLPISTYFSALKMRWLLDNNETIRREINNGNAVFGTVDSWLLYKLTKEHVHITDVTNASRTMLMNIHNLQWDDSLCSYFEVPKSSLPEIRSSAEIYGQIDSGPLAGKPIAGILGDQQAALVGQGCMSKGQAKNTYGTGCFLLYNTGEQAVSSEHGLLTTVAYKFGAEAPVYYALEGSIAIAGAAVQWLRDNLGIIESSRDVERLASSVESSAGCYFVPAFSGLFCPYWQAEARGIICGLTQYTTKAHIARACLESVCFQTRELLDAMKEDSELTNRKLRVDGGMTSNNLLMQLQADLSGIEVARPSMAETTALGAAIAAGTCLNIWKAGETNSATMETFKPLITDSERDTRFAKWKKAVQRSLNWEEKSNGTLGDSNLSAIPFGLFGLLSFAIVILSTLKDR</sequence>
<feature type="transmembrane region" description="Helical" evidence="10">
    <location>
        <begin position="463"/>
        <end position="484"/>
    </location>
</feature>
<gene>
    <name evidence="13" type="ORF">DGYR_LOCUS11763</name>
</gene>
<dbReference type="UniPathway" id="UPA00618">
    <property type="reaction ID" value="UER00672"/>
</dbReference>
<dbReference type="GO" id="GO:0046167">
    <property type="term" value="P:glycerol-3-phosphate biosynthetic process"/>
    <property type="evidence" value="ECO:0007669"/>
    <property type="project" value="TreeGrafter"/>
</dbReference>
<keyword evidence="8" id="KW-0067">ATP-binding</keyword>
<dbReference type="InterPro" id="IPR018484">
    <property type="entry name" value="FGGY_N"/>
</dbReference>
<proteinExistence type="inferred from homology"/>
<dbReference type="OrthoDB" id="5422795at2759"/>
<evidence type="ECO:0000256" key="10">
    <source>
        <dbReference type="SAM" id="Phobius"/>
    </source>
</evidence>
<feature type="domain" description="Carbohydrate kinase FGGY N-terminal" evidence="11">
    <location>
        <begin position="1"/>
        <end position="207"/>
    </location>
</feature>
<comment type="caution">
    <text evidence="13">The sequence shown here is derived from an EMBL/GenBank/DDBJ whole genome shotgun (WGS) entry which is preliminary data.</text>
</comment>
<dbReference type="Proteomes" id="UP000549394">
    <property type="component" value="Unassembled WGS sequence"/>
</dbReference>
<keyword evidence="5" id="KW-0547">Nucleotide-binding</keyword>
<dbReference type="EC" id="2.7.1.30" evidence="3"/>
<evidence type="ECO:0000256" key="2">
    <source>
        <dbReference type="ARBA" id="ARBA00009156"/>
    </source>
</evidence>
<dbReference type="InterPro" id="IPR018483">
    <property type="entry name" value="Carb_kinase_FGGY_CS"/>
</dbReference>
<feature type="domain" description="Carbohydrate kinase FGGY C-terminal" evidence="12">
    <location>
        <begin position="217"/>
        <end position="405"/>
    </location>
</feature>
<keyword evidence="4" id="KW-0808">Transferase</keyword>
<evidence type="ECO:0000256" key="9">
    <source>
        <dbReference type="ARBA" id="ARBA00043149"/>
    </source>
</evidence>
<evidence type="ECO:0000256" key="1">
    <source>
        <dbReference type="ARBA" id="ARBA00005190"/>
    </source>
</evidence>
<evidence type="ECO:0000256" key="8">
    <source>
        <dbReference type="ARBA" id="ARBA00022840"/>
    </source>
</evidence>
<dbReference type="NCBIfam" id="TIGR01311">
    <property type="entry name" value="glycerol_kin"/>
    <property type="match status" value="1"/>
</dbReference>
<keyword evidence="10" id="KW-1133">Transmembrane helix</keyword>
<dbReference type="InterPro" id="IPR042018">
    <property type="entry name" value="GK1-3_metazoan-type"/>
</dbReference>
<comment type="similarity">
    <text evidence="2">Belongs to the FGGY kinase family.</text>
</comment>
<dbReference type="EMBL" id="CAJFCJ010000020">
    <property type="protein sequence ID" value="CAD5124186.1"/>
    <property type="molecule type" value="Genomic_DNA"/>
</dbReference>
<dbReference type="FunFam" id="3.30.420.40:FF:000086">
    <property type="entry name" value="Glycerol kinase"/>
    <property type="match status" value="1"/>
</dbReference>
<dbReference type="FunFam" id="3.30.420.40:FF:000108">
    <property type="entry name" value="Glycerol kinase, glycosomal"/>
    <property type="match status" value="1"/>
</dbReference>
<dbReference type="Gene3D" id="3.30.420.40">
    <property type="match status" value="2"/>
</dbReference>
<dbReference type="PROSITE" id="PS00933">
    <property type="entry name" value="FGGY_KINASES_1"/>
    <property type="match status" value="1"/>
</dbReference>
<evidence type="ECO:0000256" key="5">
    <source>
        <dbReference type="ARBA" id="ARBA00022741"/>
    </source>
</evidence>
<comment type="pathway">
    <text evidence="1">Polyol metabolism; glycerol degradation via glycerol kinase pathway; sn-glycerol 3-phosphate from glycerol: step 1/1.</text>
</comment>
<keyword evidence="10" id="KW-0472">Membrane</keyword>
<dbReference type="GO" id="GO:0005524">
    <property type="term" value="F:ATP binding"/>
    <property type="evidence" value="ECO:0007669"/>
    <property type="project" value="UniProtKB-KW"/>
</dbReference>
<protein>
    <recommendedName>
        <fullName evidence="3">glycerol kinase</fullName>
        <ecNumber evidence="3">2.7.1.30</ecNumber>
    </recommendedName>
    <alternativeName>
        <fullName evidence="9">ATP:glycerol 3-phosphotransferase</fullName>
    </alternativeName>
</protein>
<dbReference type="NCBIfam" id="NF000756">
    <property type="entry name" value="PRK00047.1"/>
    <property type="match status" value="1"/>
</dbReference>
<evidence type="ECO:0000259" key="11">
    <source>
        <dbReference type="Pfam" id="PF00370"/>
    </source>
</evidence>
<evidence type="ECO:0000256" key="3">
    <source>
        <dbReference type="ARBA" id="ARBA00012099"/>
    </source>
</evidence>
<reference evidence="13 14" key="1">
    <citation type="submission" date="2020-08" db="EMBL/GenBank/DDBJ databases">
        <authorList>
            <person name="Hejnol A."/>
        </authorList>
    </citation>
    <scope>NUCLEOTIDE SEQUENCE [LARGE SCALE GENOMIC DNA]</scope>
</reference>
<dbReference type="PIRSF" id="PIRSF000538">
    <property type="entry name" value="GlpK"/>
    <property type="match status" value="1"/>
</dbReference>
<dbReference type="GO" id="GO:0006641">
    <property type="term" value="P:triglyceride metabolic process"/>
    <property type="evidence" value="ECO:0007669"/>
    <property type="project" value="TreeGrafter"/>
</dbReference>
<name>A0A7I8W8K9_9ANNE</name>
<dbReference type="GO" id="GO:0019563">
    <property type="term" value="P:glycerol catabolic process"/>
    <property type="evidence" value="ECO:0007669"/>
    <property type="project" value="UniProtKB-UniPathway"/>
</dbReference>
<dbReference type="InterPro" id="IPR000577">
    <property type="entry name" value="Carb_kinase_FGGY"/>
</dbReference>
<keyword evidence="14" id="KW-1185">Reference proteome</keyword>
<evidence type="ECO:0000256" key="4">
    <source>
        <dbReference type="ARBA" id="ARBA00022679"/>
    </source>
</evidence>
<keyword evidence="7" id="KW-0319">Glycerol metabolism</keyword>
<evidence type="ECO:0000313" key="13">
    <source>
        <dbReference type="EMBL" id="CAD5124186.1"/>
    </source>
</evidence>
<dbReference type="Pfam" id="PF00370">
    <property type="entry name" value="FGGY_N"/>
    <property type="match status" value="1"/>
</dbReference>
<evidence type="ECO:0000256" key="6">
    <source>
        <dbReference type="ARBA" id="ARBA00022777"/>
    </source>
</evidence>
<keyword evidence="6" id="KW-0418">Kinase</keyword>
<keyword evidence="10" id="KW-0812">Transmembrane</keyword>
<dbReference type="Pfam" id="PF02782">
    <property type="entry name" value="FGGY_C"/>
    <property type="match status" value="1"/>
</dbReference>
<dbReference type="GO" id="GO:0005739">
    <property type="term" value="C:mitochondrion"/>
    <property type="evidence" value="ECO:0007669"/>
    <property type="project" value="TreeGrafter"/>
</dbReference>
<dbReference type="CDD" id="cd07792">
    <property type="entry name" value="ASKHA_NBD_FGGY_GK1-3-like"/>
    <property type="match status" value="1"/>
</dbReference>
<dbReference type="GO" id="GO:0004370">
    <property type="term" value="F:glycerol kinase activity"/>
    <property type="evidence" value="ECO:0007669"/>
    <property type="project" value="UniProtKB-EC"/>
</dbReference>
<dbReference type="PANTHER" id="PTHR10196:SF69">
    <property type="entry name" value="GLYCEROL KINASE"/>
    <property type="match status" value="1"/>
</dbReference>
<dbReference type="InterPro" id="IPR018485">
    <property type="entry name" value="FGGY_C"/>
</dbReference>
<dbReference type="AlphaFoldDB" id="A0A7I8W8K9"/>
<dbReference type="SUPFAM" id="SSF53067">
    <property type="entry name" value="Actin-like ATPase domain"/>
    <property type="match status" value="2"/>
</dbReference>
<dbReference type="InterPro" id="IPR005999">
    <property type="entry name" value="Glycerol_kin"/>
</dbReference>
<evidence type="ECO:0000256" key="7">
    <source>
        <dbReference type="ARBA" id="ARBA00022798"/>
    </source>
</evidence>
<dbReference type="InterPro" id="IPR043129">
    <property type="entry name" value="ATPase_NBD"/>
</dbReference>
<evidence type="ECO:0000313" key="14">
    <source>
        <dbReference type="Proteomes" id="UP000549394"/>
    </source>
</evidence>